<keyword evidence="3" id="KW-1185">Reference proteome</keyword>
<evidence type="ECO:0000256" key="1">
    <source>
        <dbReference type="SAM" id="MobiDB-lite"/>
    </source>
</evidence>
<comment type="caution">
    <text evidence="2">The sequence shown here is derived from an EMBL/GenBank/DDBJ whole genome shotgun (WGS) entry which is preliminary data.</text>
</comment>
<protein>
    <submittedName>
        <fullName evidence="2">Uncharacterized protein</fullName>
    </submittedName>
</protein>
<reference evidence="2" key="1">
    <citation type="submission" date="2021-03" db="EMBL/GenBank/DDBJ databases">
        <title>Draft genome sequence of rust myrtle Austropuccinia psidii MF-1, a brazilian biotype.</title>
        <authorList>
            <person name="Quecine M.C."/>
            <person name="Pachon D.M.R."/>
            <person name="Bonatelli M.L."/>
            <person name="Correr F.H."/>
            <person name="Franceschini L.M."/>
            <person name="Leite T.F."/>
            <person name="Margarido G.R.A."/>
            <person name="Almeida C.A."/>
            <person name="Ferrarezi J.A."/>
            <person name="Labate C.A."/>
        </authorList>
    </citation>
    <scope>NUCLEOTIDE SEQUENCE</scope>
    <source>
        <strain evidence="2">MF-1</strain>
    </source>
</reference>
<feature type="compositionally biased region" description="Polar residues" evidence="1">
    <location>
        <begin position="78"/>
        <end position="92"/>
    </location>
</feature>
<proteinExistence type="predicted"/>
<organism evidence="2 3">
    <name type="scientific">Austropuccinia psidii MF-1</name>
    <dbReference type="NCBI Taxonomy" id="1389203"/>
    <lineage>
        <taxon>Eukaryota</taxon>
        <taxon>Fungi</taxon>
        <taxon>Dikarya</taxon>
        <taxon>Basidiomycota</taxon>
        <taxon>Pucciniomycotina</taxon>
        <taxon>Pucciniomycetes</taxon>
        <taxon>Pucciniales</taxon>
        <taxon>Sphaerophragmiaceae</taxon>
        <taxon>Austropuccinia</taxon>
    </lineage>
</organism>
<sequence>MENRRFNLASQQAELEEGFQNICLKEIDFKDFIVTTNGWKHARQFTILAGRANSRRENQANIQAIEEHLPQIPPGSQGVCQPVTQNQSTSMTAKYHKSMG</sequence>
<name>A0A9Q3C407_9BASI</name>
<evidence type="ECO:0000313" key="3">
    <source>
        <dbReference type="Proteomes" id="UP000765509"/>
    </source>
</evidence>
<dbReference type="AlphaFoldDB" id="A0A9Q3C407"/>
<dbReference type="EMBL" id="AVOT02004564">
    <property type="protein sequence ID" value="MBW0476722.1"/>
    <property type="molecule type" value="Genomic_DNA"/>
</dbReference>
<gene>
    <name evidence="2" type="ORF">O181_016437</name>
</gene>
<evidence type="ECO:0000313" key="2">
    <source>
        <dbReference type="EMBL" id="MBW0476722.1"/>
    </source>
</evidence>
<accession>A0A9Q3C407</accession>
<dbReference type="Proteomes" id="UP000765509">
    <property type="component" value="Unassembled WGS sequence"/>
</dbReference>
<feature type="region of interest" description="Disordered" evidence="1">
    <location>
        <begin position="71"/>
        <end position="100"/>
    </location>
</feature>